<feature type="compositionally biased region" description="Polar residues" evidence="1">
    <location>
        <begin position="96"/>
        <end position="112"/>
    </location>
</feature>
<protein>
    <submittedName>
        <fullName evidence="2">Leukemia NUP98 fusion partner 1-like</fullName>
    </submittedName>
</protein>
<organism evidence="2 3">
    <name type="scientific">Huso huso</name>
    <name type="common">Beluga</name>
    <name type="synonym">Acipenser huso</name>
    <dbReference type="NCBI Taxonomy" id="61971"/>
    <lineage>
        <taxon>Eukaryota</taxon>
        <taxon>Metazoa</taxon>
        <taxon>Chordata</taxon>
        <taxon>Craniata</taxon>
        <taxon>Vertebrata</taxon>
        <taxon>Euteleostomi</taxon>
        <taxon>Actinopterygii</taxon>
        <taxon>Chondrostei</taxon>
        <taxon>Acipenseriformes</taxon>
        <taxon>Acipenseridae</taxon>
        <taxon>Huso</taxon>
    </lineage>
</organism>
<comment type="caution">
    <text evidence="2">The sequence shown here is derived from an EMBL/GenBank/DDBJ whole genome shotgun (WGS) entry which is preliminary data.</text>
</comment>
<name>A0ABR0ZKT7_HUSHU</name>
<gene>
    <name evidence="2" type="ORF">HHUSO_G11201</name>
</gene>
<evidence type="ECO:0000256" key="1">
    <source>
        <dbReference type="SAM" id="MobiDB-lite"/>
    </source>
</evidence>
<dbReference type="Pfam" id="PF15419">
    <property type="entry name" value="LNP1"/>
    <property type="match status" value="1"/>
</dbReference>
<feature type="compositionally biased region" description="Basic and acidic residues" evidence="1">
    <location>
        <begin position="23"/>
        <end position="33"/>
    </location>
</feature>
<dbReference type="Proteomes" id="UP001369086">
    <property type="component" value="Unassembled WGS sequence"/>
</dbReference>
<proteinExistence type="predicted"/>
<feature type="compositionally biased region" description="Basic and acidic residues" evidence="1">
    <location>
        <begin position="80"/>
        <end position="89"/>
    </location>
</feature>
<dbReference type="SUPFAM" id="SSF57850">
    <property type="entry name" value="RING/U-box"/>
    <property type="match status" value="1"/>
</dbReference>
<dbReference type="EMBL" id="JAHFZB010000009">
    <property type="protein sequence ID" value="KAK6485422.1"/>
    <property type="molecule type" value="Genomic_DNA"/>
</dbReference>
<evidence type="ECO:0000313" key="2">
    <source>
        <dbReference type="EMBL" id="KAK6485422.1"/>
    </source>
</evidence>
<accession>A0ABR0ZKT7</accession>
<dbReference type="PANTHER" id="PTHR35667:SF1">
    <property type="entry name" value="LEUKEMIA NUP98 FUSION PARTNER 1"/>
    <property type="match status" value="1"/>
</dbReference>
<dbReference type="Gene3D" id="3.30.40.10">
    <property type="entry name" value="Zinc/RING finger domain, C3HC4 (zinc finger)"/>
    <property type="match status" value="1"/>
</dbReference>
<dbReference type="InterPro" id="IPR029280">
    <property type="entry name" value="LNP1"/>
</dbReference>
<feature type="region of interest" description="Disordered" evidence="1">
    <location>
        <begin position="80"/>
        <end position="112"/>
    </location>
</feature>
<keyword evidence="3" id="KW-1185">Reference proteome</keyword>
<feature type="region of interest" description="Disordered" evidence="1">
    <location>
        <begin position="17"/>
        <end position="49"/>
    </location>
</feature>
<evidence type="ECO:0000313" key="3">
    <source>
        <dbReference type="Proteomes" id="UP001369086"/>
    </source>
</evidence>
<dbReference type="PANTHER" id="PTHR35667">
    <property type="entry name" value="LEUKEMIA NUP98 FUSION PARTNER 1"/>
    <property type="match status" value="1"/>
</dbReference>
<sequence>MEHEEDEDVNFAKWMSSFWGHSGPDEAKRDRRASWRRKPRVETERRASLPCPAQLSAMHLTKLQVSSMGPSPVYLQSCKEPREENEFRGNMKMRRASSSGETRQKASVSKNRISTIHELSESFKRRLRFHSRQAASQGENDDPCVICHDDLKSDTVTELHCMHKFHKEVHVLNRNRKHHM</sequence>
<reference evidence="2 3" key="1">
    <citation type="submission" date="2021-05" db="EMBL/GenBank/DDBJ databases">
        <authorList>
            <person name="Zahm M."/>
            <person name="Klopp C."/>
            <person name="Cabau C."/>
            <person name="Kuhl H."/>
            <person name="Suciu R."/>
            <person name="Ciorpac M."/>
            <person name="Holostenco D."/>
            <person name="Gessner J."/>
            <person name="Wuertz S."/>
            <person name="Hohne C."/>
            <person name="Stock M."/>
            <person name="Gislard M."/>
            <person name="Lluch J."/>
            <person name="Milhes M."/>
            <person name="Lampietro C."/>
            <person name="Lopez Roques C."/>
            <person name="Donnadieu C."/>
            <person name="Du K."/>
            <person name="Schartl M."/>
            <person name="Guiguen Y."/>
        </authorList>
    </citation>
    <scope>NUCLEOTIDE SEQUENCE [LARGE SCALE GENOMIC DNA]</scope>
    <source>
        <strain evidence="2">Hh-F2</strain>
        <tissue evidence="2">Blood</tissue>
    </source>
</reference>
<dbReference type="InterPro" id="IPR013083">
    <property type="entry name" value="Znf_RING/FYVE/PHD"/>
</dbReference>